<sequence>MEKFVVVTRHPAHSRNHRRARQLITRTHMTGSKRRGGRLSLGVNEPRLVLLVLYPYPYSVMVLLPRRTHDVSLGVRSPALQSMACCRQQSLQAWGIPPALRPTKPGTTRQAKPRHIRSSPRRHGNKPLYILTVLRTDTIRALRCPPTPARVAGRRVSSRSLHQCIAGRLPRTCTAFGIGSGEASPDSQTANRVARQRSRRIGRCLTRGCIDSDVGGSLHWPCSGCVHGLSVPIDRPLFPPRCPLTPLADDPWRPSVLIRWESDGMFGPIHIDQLGPLAHFPQASLTAEQDWSRHPCRGWNGGDEKRRGTKTR</sequence>
<gene>
    <name evidence="2" type="ORF">CTA1_9147</name>
</gene>
<reference evidence="2 3" key="1">
    <citation type="journal article" date="2019" name="PLoS ONE">
        <title>Comparative genome analysis indicates high evolutionary potential of pathogenicity genes in Colletotrichum tanaceti.</title>
        <authorList>
            <person name="Lelwala R.V."/>
            <person name="Korhonen P.K."/>
            <person name="Young N.D."/>
            <person name="Scott J.B."/>
            <person name="Ades P.A."/>
            <person name="Gasser R.B."/>
            <person name="Taylor P.W.J."/>
        </authorList>
    </citation>
    <scope>NUCLEOTIDE SEQUENCE [LARGE SCALE GENOMIC DNA]</scope>
    <source>
        <strain evidence="2">BRIP57314</strain>
    </source>
</reference>
<keyword evidence="3" id="KW-1185">Reference proteome</keyword>
<comment type="caution">
    <text evidence="2">The sequence shown here is derived from an EMBL/GenBank/DDBJ whole genome shotgun (WGS) entry which is preliminary data.</text>
</comment>
<evidence type="ECO:0000256" key="1">
    <source>
        <dbReference type="SAM" id="MobiDB-lite"/>
    </source>
</evidence>
<dbReference type="EMBL" id="PJEX01000025">
    <property type="protein sequence ID" value="TKW58447.1"/>
    <property type="molecule type" value="Genomic_DNA"/>
</dbReference>
<evidence type="ECO:0000313" key="2">
    <source>
        <dbReference type="EMBL" id="TKW58447.1"/>
    </source>
</evidence>
<protein>
    <submittedName>
        <fullName evidence="2">Uncharacterized protein</fullName>
    </submittedName>
</protein>
<dbReference type="Proteomes" id="UP000310108">
    <property type="component" value="Unassembled WGS sequence"/>
</dbReference>
<name>A0A4U6XRG5_9PEZI</name>
<proteinExistence type="predicted"/>
<dbReference type="AlphaFoldDB" id="A0A4U6XRG5"/>
<accession>A0A4U6XRG5</accession>
<feature type="compositionally biased region" description="Basic residues" evidence="1">
    <location>
        <begin position="111"/>
        <end position="122"/>
    </location>
</feature>
<evidence type="ECO:0000313" key="3">
    <source>
        <dbReference type="Proteomes" id="UP000310108"/>
    </source>
</evidence>
<feature type="region of interest" description="Disordered" evidence="1">
    <location>
        <begin position="96"/>
        <end position="122"/>
    </location>
</feature>
<organism evidence="2 3">
    <name type="scientific">Colletotrichum tanaceti</name>
    <dbReference type="NCBI Taxonomy" id="1306861"/>
    <lineage>
        <taxon>Eukaryota</taxon>
        <taxon>Fungi</taxon>
        <taxon>Dikarya</taxon>
        <taxon>Ascomycota</taxon>
        <taxon>Pezizomycotina</taxon>
        <taxon>Sordariomycetes</taxon>
        <taxon>Hypocreomycetidae</taxon>
        <taxon>Glomerellales</taxon>
        <taxon>Glomerellaceae</taxon>
        <taxon>Colletotrichum</taxon>
        <taxon>Colletotrichum destructivum species complex</taxon>
    </lineage>
</organism>